<evidence type="ECO:0000313" key="2">
    <source>
        <dbReference type="Proteomes" id="UP000836841"/>
    </source>
</evidence>
<evidence type="ECO:0000313" key="1">
    <source>
        <dbReference type="EMBL" id="CAH2065395.1"/>
    </source>
</evidence>
<dbReference type="PANTHER" id="PTHR36309">
    <property type="entry name" value="RNA-BINDING (RRM/RBD/RNP MOTIFS) FAMILY PROTEIN"/>
    <property type="match status" value="1"/>
</dbReference>
<organism evidence="1 2">
    <name type="scientific">Thlaspi arvense</name>
    <name type="common">Field penny-cress</name>
    <dbReference type="NCBI Taxonomy" id="13288"/>
    <lineage>
        <taxon>Eukaryota</taxon>
        <taxon>Viridiplantae</taxon>
        <taxon>Streptophyta</taxon>
        <taxon>Embryophyta</taxon>
        <taxon>Tracheophyta</taxon>
        <taxon>Spermatophyta</taxon>
        <taxon>Magnoliopsida</taxon>
        <taxon>eudicotyledons</taxon>
        <taxon>Gunneridae</taxon>
        <taxon>Pentapetalae</taxon>
        <taxon>rosids</taxon>
        <taxon>malvids</taxon>
        <taxon>Brassicales</taxon>
        <taxon>Brassicaceae</taxon>
        <taxon>Thlaspideae</taxon>
        <taxon>Thlaspi</taxon>
    </lineage>
</organism>
<gene>
    <name evidence="1" type="ORF">TAV2_LOCUS15742</name>
</gene>
<accession>A0AAU9SK95</accession>
<reference evidence="1 2" key="1">
    <citation type="submission" date="2022-03" db="EMBL/GenBank/DDBJ databases">
        <authorList>
            <person name="Nunn A."/>
            <person name="Chopra R."/>
            <person name="Nunn A."/>
            <person name="Contreras Garrido A."/>
        </authorList>
    </citation>
    <scope>NUCLEOTIDE SEQUENCE [LARGE SCALE GENOMIC DNA]</scope>
</reference>
<protein>
    <submittedName>
        <fullName evidence="1">Uncharacterized protein</fullName>
    </submittedName>
</protein>
<sequence length="105" mass="11891">MGALAEMEKEEKAKAVIETVSQKPGRRIQCRWIDPNSTEYEKAKKAKRLVLKHTAEASFVTKKQLEDAEKLKIEIIDKLINTDVAQKLKIEIIDKLINIGVAKCS</sequence>
<dbReference type="PANTHER" id="PTHR36309:SF1">
    <property type="entry name" value="RNA-BINDING (RRM_RBD_RNP MOTIFS) FAMILY PROTEIN"/>
    <property type="match status" value="1"/>
</dbReference>
<proteinExistence type="predicted"/>
<dbReference type="AlphaFoldDB" id="A0AAU9SK95"/>
<dbReference type="EMBL" id="OU466861">
    <property type="protein sequence ID" value="CAH2065395.1"/>
    <property type="molecule type" value="Genomic_DNA"/>
</dbReference>
<keyword evidence="2" id="KW-1185">Reference proteome</keyword>
<dbReference type="InterPro" id="IPR053316">
    <property type="entry name" value="Epigenetic_reg_gene_expr"/>
</dbReference>
<dbReference type="Proteomes" id="UP000836841">
    <property type="component" value="Chromosome 5"/>
</dbReference>
<name>A0AAU9SK95_THLAR</name>